<reference evidence="1 2" key="1">
    <citation type="submission" date="2016-10" db="EMBL/GenBank/DDBJ databases">
        <authorList>
            <person name="de Groot N.N."/>
        </authorList>
    </citation>
    <scope>NUCLEOTIDE SEQUENCE [LARGE SCALE GENOMIC DNA]</scope>
    <source>
        <strain evidence="1 2">MT12</strain>
    </source>
</reference>
<organism evidence="1 2">
    <name type="scientific">Bradyrhizobium erythrophlei</name>
    <dbReference type="NCBI Taxonomy" id="1437360"/>
    <lineage>
        <taxon>Bacteria</taxon>
        <taxon>Pseudomonadati</taxon>
        <taxon>Pseudomonadota</taxon>
        <taxon>Alphaproteobacteria</taxon>
        <taxon>Hyphomicrobiales</taxon>
        <taxon>Nitrobacteraceae</taxon>
        <taxon>Bradyrhizobium</taxon>
    </lineage>
</organism>
<accession>A0A1H5EG40</accession>
<evidence type="ECO:0000313" key="2">
    <source>
        <dbReference type="Proteomes" id="UP000198992"/>
    </source>
</evidence>
<evidence type="ECO:0008006" key="3">
    <source>
        <dbReference type="Google" id="ProtNLM"/>
    </source>
</evidence>
<dbReference type="AlphaFoldDB" id="A0A1H5EG40"/>
<gene>
    <name evidence="1" type="ORF">SAMN05444164_6216</name>
</gene>
<proteinExistence type="predicted"/>
<evidence type="ECO:0000313" key="1">
    <source>
        <dbReference type="EMBL" id="SED90048.1"/>
    </source>
</evidence>
<dbReference type="Proteomes" id="UP000198992">
    <property type="component" value="Unassembled WGS sequence"/>
</dbReference>
<name>A0A1H5EG40_9BRAD</name>
<dbReference type="EMBL" id="FNTH01000001">
    <property type="protein sequence ID" value="SED90048.1"/>
    <property type="molecule type" value="Genomic_DNA"/>
</dbReference>
<protein>
    <recommendedName>
        <fullName evidence="3">BNR repeat-containing family member</fullName>
    </recommendedName>
</protein>
<sequence>MRAGYLLLLCAVSIGLAVVSRAVCAEGLVEEMKLEAAGAAANTSYLLDGKPQPSIPIGWALMSPMIVVIGDDQYAPIFAPCDPANPGLYCVEILINGATFSEPLDMGHAFAPDGFQAELAYHPPLLFTDGTRLLVAYWVRAKDHRSIIQLLSLDPKASAPAPWTLLSRFENRGDELLSYLGGAMGPAGEIVIAGYGTGGPARSHRLEITKILPPYTGPWMPKQLIAEYPSPAYAPEYPHVAIRDDGSISILTVLANYTPCSESEVTYSVYKNVIAFEGQYAGTFVARWSDATPDTVTDPANHGDSCLFGADRYPLAHFWDKQSHAIYSIVRSADLDEVDATHKVASNVRFSRTFKLYRDGNLIVPDLAVYFSQYFADPQHPCYSPQSACHIHAMTMTRLDNGEFVIFANARDDDPAMTYSKIGVIWSKDLRTFSEPVYLPTSYGPGYSVFVAQPDKNGMHSVHKLQFFNAGNTYNPVQLNYNQRLTVWRYSLE</sequence>